<dbReference type="InterPro" id="IPR007553">
    <property type="entry name" value="2-thiour_desulf"/>
</dbReference>
<feature type="domain" description="DUF1722" evidence="1">
    <location>
        <begin position="190"/>
        <end position="306"/>
    </location>
</feature>
<name>A0A1H3KCG8_9FIRM</name>
<evidence type="ECO:0000313" key="3">
    <source>
        <dbReference type="Proteomes" id="UP000199230"/>
    </source>
</evidence>
<dbReference type="OrthoDB" id="9797779at2"/>
<dbReference type="PANTHER" id="PTHR30087">
    <property type="entry name" value="INNER MEMBRANE PROTEIN"/>
    <property type="match status" value="1"/>
</dbReference>
<protein>
    <submittedName>
        <fullName evidence="2">Uncharacterized conserved protein YbgA, DUF1722 family</fullName>
    </submittedName>
</protein>
<dbReference type="STRING" id="159292.SAMN05192546_102302"/>
<organism evidence="2 3">
    <name type="scientific">Tindallia californiensis</name>
    <dbReference type="NCBI Taxonomy" id="159292"/>
    <lineage>
        <taxon>Bacteria</taxon>
        <taxon>Bacillati</taxon>
        <taxon>Bacillota</taxon>
        <taxon>Clostridia</taxon>
        <taxon>Peptostreptococcales</taxon>
        <taxon>Tindalliaceae</taxon>
        <taxon>Tindallia</taxon>
    </lineage>
</organism>
<dbReference type="Proteomes" id="UP000199230">
    <property type="component" value="Unassembled WGS sequence"/>
</dbReference>
<proteinExistence type="predicted"/>
<dbReference type="InterPro" id="IPR017087">
    <property type="entry name" value="UCP037004"/>
</dbReference>
<dbReference type="AlphaFoldDB" id="A0A1H3KCG8"/>
<dbReference type="InterPro" id="IPR013560">
    <property type="entry name" value="DUF1722"/>
</dbReference>
<dbReference type="EMBL" id="FNPV01000002">
    <property type="protein sequence ID" value="SDY49629.1"/>
    <property type="molecule type" value="Genomic_DNA"/>
</dbReference>
<sequence>MSKINVGVSTCLLGESVRYDGGHKLDRYVRDVLGEYFEYYPVCPEQESGMPTPREAMRLVGDEENHRLLTNKTGVDKTPMMKSYIDKKLPMLEKKELHGFIFKKDSPSSGLYRVKIYHENGNPIGKGSGMFAAAYKKAFPNIPAEEDGRLNDPHLRENFIVRVFAHHRWKEFLKKDPSVGELVEYHTREKMLMMAHSVEHYKTLGKITALGSTIPKEELFAKFEKEYLEGLTFHATVKKNTNVLHHILGYFKKELSPWEKQEVLELVERYHRREVPLVVPLTLLNHFIRKYEKEYLIKQRYLNPHPSELMLRNFG</sequence>
<keyword evidence="3" id="KW-1185">Reference proteome</keyword>
<dbReference type="RefSeq" id="WP_093311219.1">
    <property type="nucleotide sequence ID" value="NZ_FNPV01000002.1"/>
</dbReference>
<gene>
    <name evidence="2" type="ORF">SAMN05192546_102302</name>
</gene>
<evidence type="ECO:0000259" key="1">
    <source>
        <dbReference type="Pfam" id="PF08349"/>
    </source>
</evidence>
<dbReference type="PANTHER" id="PTHR30087:SF0">
    <property type="entry name" value="INNER MEMBRANE PROTEIN"/>
    <property type="match status" value="1"/>
</dbReference>
<reference evidence="2 3" key="1">
    <citation type="submission" date="2016-10" db="EMBL/GenBank/DDBJ databases">
        <authorList>
            <person name="de Groot N.N."/>
        </authorList>
    </citation>
    <scope>NUCLEOTIDE SEQUENCE [LARGE SCALE GENOMIC DNA]</scope>
    <source>
        <strain evidence="2 3">APO</strain>
    </source>
</reference>
<dbReference type="Pfam" id="PF08349">
    <property type="entry name" value="DUF1722"/>
    <property type="match status" value="1"/>
</dbReference>
<evidence type="ECO:0000313" key="2">
    <source>
        <dbReference type="EMBL" id="SDY49629.1"/>
    </source>
</evidence>
<accession>A0A1H3KCG8</accession>
<dbReference type="PIRSF" id="PIRSF037004">
    <property type="entry name" value="UCP037004"/>
    <property type="match status" value="1"/>
</dbReference>
<dbReference type="Pfam" id="PF04463">
    <property type="entry name" value="2-thiour_desulf"/>
    <property type="match status" value="1"/>
</dbReference>